<keyword evidence="8" id="KW-0675">Receptor</keyword>
<dbReference type="OrthoDB" id="6617147at2759"/>
<keyword evidence="6 10" id="KW-1133">Transmembrane helix</keyword>
<feature type="transmembrane region" description="Helical" evidence="10">
    <location>
        <begin position="201"/>
        <end position="222"/>
    </location>
</feature>
<dbReference type="Pfam" id="PF02949">
    <property type="entry name" value="7tm_6"/>
    <property type="match status" value="1"/>
</dbReference>
<feature type="transmembrane region" description="Helical" evidence="10">
    <location>
        <begin position="32"/>
        <end position="53"/>
    </location>
</feature>
<feature type="transmembrane region" description="Helical" evidence="10">
    <location>
        <begin position="259"/>
        <end position="282"/>
    </location>
</feature>
<gene>
    <name evidence="11" type="ORF">G9C98_006389</name>
</gene>
<evidence type="ECO:0000256" key="10">
    <source>
        <dbReference type="SAM" id="Phobius"/>
    </source>
</evidence>
<keyword evidence="4 10" id="KW-0812">Transmembrane</keyword>
<dbReference type="PANTHER" id="PTHR21137:SF35">
    <property type="entry name" value="ODORANT RECEPTOR 19A-RELATED"/>
    <property type="match status" value="1"/>
</dbReference>
<keyword evidence="12" id="KW-1185">Reference proteome</keyword>
<accession>A0A8J5REN2</accession>
<sequence>DQKDLNEGVKIFNWGRRVSQGLGMWPLAPNNYIFVITFFYFTLAMGLEWLDFFNSLHDLDKIINNLSDSLAFTHTFVRGLILRFHVKEIRMLINSSMQDFNVSTFKNSTEVKIFLNHINRGKSVTRYIILFIAITEIIWFLQPLAIPGHFMNDNGTIKYILPYQFYIVYEIDSFKSYVITYILYTPHMFITGLSHSSTECFLITLVYYISGRLVIVAERIHFLSKKKDLYEKDLNDIIKEYTRLLKLGETVINSYKSSLFVYMINSTLLLCIIGYQILIHIIVGPKIKLIHCFVYIFTIYLVITVFCIVSERLIAENQKVCQAFWNCSWYNIPPKYIKIITFCILRSQKPLALKIGKFSYFGISTLTNTTKLAMSYLSVLRRFIITE</sequence>
<keyword evidence="2" id="KW-1003">Cell membrane</keyword>
<keyword evidence="7 10" id="KW-0472">Membrane</keyword>
<evidence type="ECO:0000313" key="11">
    <source>
        <dbReference type="EMBL" id="KAG8038064.1"/>
    </source>
</evidence>
<evidence type="ECO:0000256" key="7">
    <source>
        <dbReference type="ARBA" id="ARBA00023136"/>
    </source>
</evidence>
<evidence type="ECO:0000256" key="2">
    <source>
        <dbReference type="ARBA" id="ARBA00022475"/>
    </source>
</evidence>
<comment type="caution">
    <text evidence="11">The sequence shown here is derived from an EMBL/GenBank/DDBJ whole genome shotgun (WGS) entry which is preliminary data.</text>
</comment>
<evidence type="ECO:0000256" key="1">
    <source>
        <dbReference type="ARBA" id="ARBA00004651"/>
    </source>
</evidence>
<reference evidence="11" key="2">
    <citation type="submission" date="2021-04" db="EMBL/GenBank/DDBJ databases">
        <title>Genome-wide patterns of bracovirus chromosomal integration into multiple host tissues during parasitism.</title>
        <authorList>
            <person name="Chebbi M.A.C."/>
        </authorList>
    </citation>
    <scope>NUCLEOTIDE SEQUENCE</scope>
    <source>
        <tissue evidence="11">Whole body</tissue>
    </source>
</reference>
<dbReference type="GO" id="GO:0005549">
    <property type="term" value="F:odorant binding"/>
    <property type="evidence" value="ECO:0007669"/>
    <property type="project" value="InterPro"/>
</dbReference>
<keyword evidence="5" id="KW-0552">Olfaction</keyword>
<keyword evidence="9" id="KW-0807">Transducer</keyword>
<feature type="transmembrane region" description="Helical" evidence="10">
    <location>
        <begin position="127"/>
        <end position="146"/>
    </location>
</feature>
<feature type="non-terminal residue" evidence="11">
    <location>
        <position position="387"/>
    </location>
</feature>
<dbReference type="GO" id="GO:0007165">
    <property type="term" value="P:signal transduction"/>
    <property type="evidence" value="ECO:0007669"/>
    <property type="project" value="UniProtKB-KW"/>
</dbReference>
<evidence type="ECO:0000256" key="6">
    <source>
        <dbReference type="ARBA" id="ARBA00022989"/>
    </source>
</evidence>
<dbReference type="InterPro" id="IPR004117">
    <property type="entry name" value="7tm6_olfct_rcpt"/>
</dbReference>
<dbReference type="GO" id="GO:0005886">
    <property type="term" value="C:plasma membrane"/>
    <property type="evidence" value="ECO:0007669"/>
    <property type="project" value="UniProtKB-SubCell"/>
</dbReference>
<name>A0A8J5REN2_9HYME</name>
<organism evidence="11 12">
    <name type="scientific">Cotesia typhae</name>
    <dbReference type="NCBI Taxonomy" id="2053667"/>
    <lineage>
        <taxon>Eukaryota</taxon>
        <taxon>Metazoa</taxon>
        <taxon>Ecdysozoa</taxon>
        <taxon>Arthropoda</taxon>
        <taxon>Hexapoda</taxon>
        <taxon>Insecta</taxon>
        <taxon>Pterygota</taxon>
        <taxon>Neoptera</taxon>
        <taxon>Endopterygota</taxon>
        <taxon>Hymenoptera</taxon>
        <taxon>Apocrita</taxon>
        <taxon>Ichneumonoidea</taxon>
        <taxon>Braconidae</taxon>
        <taxon>Microgastrinae</taxon>
        <taxon>Cotesia</taxon>
    </lineage>
</organism>
<dbReference type="GO" id="GO:0004984">
    <property type="term" value="F:olfactory receptor activity"/>
    <property type="evidence" value="ECO:0007669"/>
    <property type="project" value="InterPro"/>
</dbReference>
<feature type="non-terminal residue" evidence="11">
    <location>
        <position position="1"/>
    </location>
</feature>
<dbReference type="AlphaFoldDB" id="A0A8J5REN2"/>
<comment type="subcellular location">
    <subcellularLocation>
        <location evidence="1">Cell membrane</location>
        <topology evidence="1">Multi-pass membrane protein</topology>
    </subcellularLocation>
</comment>
<evidence type="ECO:0000313" key="12">
    <source>
        <dbReference type="Proteomes" id="UP000729913"/>
    </source>
</evidence>
<dbReference type="EMBL" id="JAAOIC020000044">
    <property type="protein sequence ID" value="KAG8038064.1"/>
    <property type="molecule type" value="Genomic_DNA"/>
</dbReference>
<evidence type="ECO:0000256" key="9">
    <source>
        <dbReference type="ARBA" id="ARBA00023224"/>
    </source>
</evidence>
<proteinExistence type="predicted"/>
<protein>
    <recommendedName>
        <fullName evidence="13">Odorant receptor</fullName>
    </recommendedName>
</protein>
<evidence type="ECO:0000256" key="8">
    <source>
        <dbReference type="ARBA" id="ARBA00023170"/>
    </source>
</evidence>
<evidence type="ECO:0000256" key="4">
    <source>
        <dbReference type="ARBA" id="ARBA00022692"/>
    </source>
</evidence>
<dbReference type="Proteomes" id="UP000729913">
    <property type="component" value="Unassembled WGS sequence"/>
</dbReference>
<feature type="transmembrane region" description="Helical" evidence="10">
    <location>
        <begin position="288"/>
        <end position="309"/>
    </location>
</feature>
<reference evidence="11" key="1">
    <citation type="submission" date="2020-03" db="EMBL/GenBank/DDBJ databases">
        <authorList>
            <person name="Chebbi M.A."/>
            <person name="Drezen J.M."/>
        </authorList>
    </citation>
    <scope>NUCLEOTIDE SEQUENCE</scope>
    <source>
        <tissue evidence="11">Whole body</tissue>
    </source>
</reference>
<dbReference type="PANTHER" id="PTHR21137">
    <property type="entry name" value="ODORANT RECEPTOR"/>
    <property type="match status" value="1"/>
</dbReference>
<evidence type="ECO:0000256" key="5">
    <source>
        <dbReference type="ARBA" id="ARBA00022725"/>
    </source>
</evidence>
<evidence type="ECO:0000256" key="3">
    <source>
        <dbReference type="ARBA" id="ARBA00022606"/>
    </source>
</evidence>
<keyword evidence="3" id="KW-0716">Sensory transduction</keyword>
<evidence type="ECO:0008006" key="13">
    <source>
        <dbReference type="Google" id="ProtNLM"/>
    </source>
</evidence>